<dbReference type="AlphaFoldDB" id="A0A8J2UH62"/>
<dbReference type="InterPro" id="IPR006674">
    <property type="entry name" value="HD_domain"/>
</dbReference>
<proteinExistence type="predicted"/>
<dbReference type="PANTHER" id="PTHR33594">
    <property type="entry name" value="SUPERFAMILY HYDROLASE, PUTATIVE (AFU_ORTHOLOGUE AFUA_1G03035)-RELATED"/>
    <property type="match status" value="1"/>
</dbReference>
<dbReference type="RefSeq" id="WP_188935732.1">
    <property type="nucleotide sequence ID" value="NZ_BMJC01000005.1"/>
</dbReference>
<reference evidence="2" key="2">
    <citation type="submission" date="2020-09" db="EMBL/GenBank/DDBJ databases">
        <authorList>
            <person name="Sun Q."/>
            <person name="Zhou Y."/>
        </authorList>
    </citation>
    <scope>NUCLEOTIDE SEQUENCE</scope>
    <source>
        <strain evidence="2">CGMCC 1.15448</strain>
    </source>
</reference>
<evidence type="ECO:0000259" key="1">
    <source>
        <dbReference type="SMART" id="SM00471"/>
    </source>
</evidence>
<dbReference type="InterPro" id="IPR003607">
    <property type="entry name" value="HD/PDEase_dom"/>
</dbReference>
<feature type="domain" description="HD/PDEase" evidence="1">
    <location>
        <begin position="27"/>
        <end position="148"/>
    </location>
</feature>
<reference evidence="2" key="1">
    <citation type="journal article" date="2014" name="Int. J. Syst. Evol. Microbiol.">
        <title>Complete genome sequence of Corynebacterium casei LMG S-19264T (=DSM 44701T), isolated from a smear-ripened cheese.</title>
        <authorList>
            <consortium name="US DOE Joint Genome Institute (JGI-PGF)"/>
            <person name="Walter F."/>
            <person name="Albersmeier A."/>
            <person name="Kalinowski J."/>
            <person name="Ruckert C."/>
        </authorList>
    </citation>
    <scope>NUCLEOTIDE SEQUENCE</scope>
    <source>
        <strain evidence="2">CGMCC 1.15448</strain>
    </source>
</reference>
<dbReference type="CDD" id="cd00077">
    <property type="entry name" value="HDc"/>
    <property type="match status" value="1"/>
</dbReference>
<name>A0A8J2UH62_9BACT</name>
<keyword evidence="3" id="KW-1185">Reference proteome</keyword>
<evidence type="ECO:0000313" key="2">
    <source>
        <dbReference type="EMBL" id="GGB14878.1"/>
    </source>
</evidence>
<accession>A0A8J2UH62</accession>
<dbReference type="Gene3D" id="1.10.3210.50">
    <property type="match status" value="1"/>
</dbReference>
<dbReference type="SUPFAM" id="SSF109604">
    <property type="entry name" value="HD-domain/PDEase-like"/>
    <property type="match status" value="1"/>
</dbReference>
<protein>
    <submittedName>
        <fullName evidence="2">Phosphohydrolase</fullName>
    </submittedName>
</protein>
<evidence type="ECO:0000313" key="3">
    <source>
        <dbReference type="Proteomes" id="UP000607559"/>
    </source>
</evidence>
<sequence length="224" mass="25285">MNTEDRFLAEWEAQFTAYIRQHGDKKDGSHDLGHFQRVWKTARFINREEGGKADELILIAAAYFHDWVALPKDHPQRRESSRLSAVAAGELLTDVFAGFPATKVEGVQHAIHAHSFSAGVEATTLEAKILQDADRMEALGAIGAARTFYIAGQMNAQLFHAGDPMAEARELDDKRFALDHFEAKLLKLPAMMNTATGRRLAEKNAEWLRMFVRKMREEIEGEYV</sequence>
<gene>
    <name evidence="2" type="ORF">GCM10011511_43290</name>
</gene>
<organism evidence="2 3">
    <name type="scientific">Puia dinghuensis</name>
    <dbReference type="NCBI Taxonomy" id="1792502"/>
    <lineage>
        <taxon>Bacteria</taxon>
        <taxon>Pseudomonadati</taxon>
        <taxon>Bacteroidota</taxon>
        <taxon>Chitinophagia</taxon>
        <taxon>Chitinophagales</taxon>
        <taxon>Chitinophagaceae</taxon>
        <taxon>Puia</taxon>
    </lineage>
</organism>
<dbReference type="Proteomes" id="UP000607559">
    <property type="component" value="Unassembled WGS sequence"/>
</dbReference>
<dbReference type="SMART" id="SM00471">
    <property type="entry name" value="HDc"/>
    <property type="match status" value="1"/>
</dbReference>
<comment type="caution">
    <text evidence="2">The sequence shown here is derived from an EMBL/GenBank/DDBJ whole genome shotgun (WGS) entry which is preliminary data.</text>
</comment>
<dbReference type="Pfam" id="PF01966">
    <property type="entry name" value="HD"/>
    <property type="match status" value="1"/>
</dbReference>
<dbReference type="PANTHER" id="PTHR33594:SF1">
    <property type="entry name" value="HD_PDEASE DOMAIN-CONTAINING PROTEIN"/>
    <property type="match status" value="1"/>
</dbReference>
<dbReference type="EMBL" id="BMJC01000005">
    <property type="protein sequence ID" value="GGB14878.1"/>
    <property type="molecule type" value="Genomic_DNA"/>
</dbReference>